<dbReference type="Pfam" id="PF09766">
    <property type="entry name" value="FmiP_Thoc5"/>
    <property type="match status" value="1"/>
</dbReference>
<keyword evidence="6" id="KW-1185">Reference proteome</keyword>
<comment type="similarity">
    <text evidence="2">Belongs to the THOC5 family.</text>
</comment>
<dbReference type="GO" id="GO:0006406">
    <property type="term" value="P:mRNA export from nucleus"/>
    <property type="evidence" value="ECO:0007669"/>
    <property type="project" value="TreeGrafter"/>
</dbReference>
<gene>
    <name evidence="5" type="ORF">G7Z17_g9206</name>
</gene>
<sequence>MRYTGGALGGRSLESLESLGALRVRCWLVPVPDQGDPPMMPLDPSVQESAHGRHQCLLGNLASMQHRHRAEVPCPLVRLLSSRGLDYVSRRISNYFWFHTSLAGWLATQPNLDGSPIRRLGHSHTSDSFDPIRSVTASQPRLHISLAPHQQATILSSPLAQSRSLVSRASYNFIPSHLKLSLASGPSPPSHNLEAIDRVTMAIDKIVTEPSLVAVLQISDQARDQAESLVKVVDQTCDGTISAEEQADIAKQQKLLFTNISHLRGLHRNACFSARETKAETAEARQEVDRLHLQLQNLFYEQRHLQGEISACESYDHKYQQLPLIPLEDFISQHPQHENDDDNTLMVARIDHERAEREALEQQRQELLKRKQKLIADNKRRKDDLASLDNDLEKFIDAAKPIQKLFEKAP</sequence>
<dbReference type="PANTHER" id="PTHR13375">
    <property type="entry name" value="FMS INTERACTING PROTEIN"/>
    <property type="match status" value="1"/>
</dbReference>
<proteinExistence type="inferred from homology"/>
<name>A0A9P5LDX1_9HYPO</name>
<accession>A0A9P5LDX1</accession>
<dbReference type="InterPro" id="IPR019163">
    <property type="entry name" value="THO_Thoc5"/>
</dbReference>
<keyword evidence="3" id="KW-0539">Nucleus</keyword>
<evidence type="ECO:0000256" key="4">
    <source>
        <dbReference type="SAM" id="Coils"/>
    </source>
</evidence>
<organism evidence="5 6">
    <name type="scientific">Cylindrodendrum hubeiense</name>
    <dbReference type="NCBI Taxonomy" id="595255"/>
    <lineage>
        <taxon>Eukaryota</taxon>
        <taxon>Fungi</taxon>
        <taxon>Dikarya</taxon>
        <taxon>Ascomycota</taxon>
        <taxon>Pezizomycotina</taxon>
        <taxon>Sordariomycetes</taxon>
        <taxon>Hypocreomycetidae</taxon>
        <taxon>Hypocreales</taxon>
        <taxon>Nectriaceae</taxon>
        <taxon>Cylindrodendrum</taxon>
    </lineage>
</organism>
<dbReference type="GO" id="GO:0000445">
    <property type="term" value="C:THO complex part of transcription export complex"/>
    <property type="evidence" value="ECO:0007669"/>
    <property type="project" value="TreeGrafter"/>
</dbReference>
<dbReference type="PANTHER" id="PTHR13375:SF3">
    <property type="entry name" value="THO COMPLEX SUBUNIT 5 HOMOLOG"/>
    <property type="match status" value="1"/>
</dbReference>
<dbReference type="AlphaFoldDB" id="A0A9P5LDX1"/>
<comment type="subcellular location">
    <subcellularLocation>
        <location evidence="1">Nucleus</location>
    </subcellularLocation>
</comment>
<reference evidence="5" key="1">
    <citation type="submission" date="2020-03" db="EMBL/GenBank/DDBJ databases">
        <title>Draft Genome Sequence of Cylindrodendrum hubeiense.</title>
        <authorList>
            <person name="Buettner E."/>
            <person name="Kellner H."/>
        </authorList>
    </citation>
    <scope>NUCLEOTIDE SEQUENCE</scope>
    <source>
        <strain evidence="5">IHI 201604</strain>
    </source>
</reference>
<evidence type="ECO:0000256" key="1">
    <source>
        <dbReference type="ARBA" id="ARBA00004123"/>
    </source>
</evidence>
<evidence type="ECO:0000256" key="3">
    <source>
        <dbReference type="ARBA" id="ARBA00023242"/>
    </source>
</evidence>
<dbReference type="GO" id="GO:0003729">
    <property type="term" value="F:mRNA binding"/>
    <property type="evidence" value="ECO:0007669"/>
    <property type="project" value="TreeGrafter"/>
</dbReference>
<keyword evidence="4" id="KW-0175">Coiled coil</keyword>
<evidence type="ECO:0008006" key="7">
    <source>
        <dbReference type="Google" id="ProtNLM"/>
    </source>
</evidence>
<feature type="coiled-coil region" evidence="4">
    <location>
        <begin position="345"/>
        <end position="377"/>
    </location>
</feature>
<dbReference type="EMBL" id="JAANBB010000256">
    <property type="protein sequence ID" value="KAF7545383.1"/>
    <property type="molecule type" value="Genomic_DNA"/>
</dbReference>
<dbReference type="OrthoDB" id="20582at2759"/>
<evidence type="ECO:0000313" key="6">
    <source>
        <dbReference type="Proteomes" id="UP000722485"/>
    </source>
</evidence>
<dbReference type="Proteomes" id="UP000722485">
    <property type="component" value="Unassembled WGS sequence"/>
</dbReference>
<evidence type="ECO:0000256" key="2">
    <source>
        <dbReference type="ARBA" id="ARBA00008044"/>
    </source>
</evidence>
<comment type="caution">
    <text evidence="5">The sequence shown here is derived from an EMBL/GenBank/DDBJ whole genome shotgun (WGS) entry which is preliminary data.</text>
</comment>
<protein>
    <recommendedName>
        <fullName evidence="7">THO complex subunit 5</fullName>
    </recommendedName>
</protein>
<evidence type="ECO:0000313" key="5">
    <source>
        <dbReference type="EMBL" id="KAF7545383.1"/>
    </source>
</evidence>